<dbReference type="Gene3D" id="3.90.190.10">
    <property type="entry name" value="Protein tyrosine phosphatase superfamily"/>
    <property type="match status" value="1"/>
</dbReference>
<feature type="domain" description="Tyrosine specific protein phosphatases" evidence="3">
    <location>
        <begin position="447"/>
        <end position="510"/>
    </location>
</feature>
<protein>
    <recommendedName>
        <fullName evidence="6">Autophagy-related protein 101</fullName>
    </recommendedName>
</protein>
<dbReference type="GO" id="GO:0004725">
    <property type="term" value="F:protein tyrosine phosphatase activity"/>
    <property type="evidence" value="ECO:0007669"/>
    <property type="project" value="InterPro"/>
</dbReference>
<dbReference type="PROSITE" id="PS50056">
    <property type="entry name" value="TYR_PHOSPHATASE_2"/>
    <property type="match status" value="1"/>
</dbReference>
<dbReference type="InterPro" id="IPR000242">
    <property type="entry name" value="PTP_cat"/>
</dbReference>
<evidence type="ECO:0000259" key="2">
    <source>
        <dbReference type="PROSITE" id="PS50055"/>
    </source>
</evidence>
<evidence type="ECO:0000259" key="3">
    <source>
        <dbReference type="PROSITE" id="PS50056"/>
    </source>
</evidence>
<dbReference type="SMART" id="SM00194">
    <property type="entry name" value="PTPc"/>
    <property type="match status" value="1"/>
</dbReference>
<dbReference type="InterPro" id="IPR016130">
    <property type="entry name" value="Tyr_Pase_AS"/>
</dbReference>
<dbReference type="CDD" id="cd00047">
    <property type="entry name" value="PTPc"/>
    <property type="match status" value="1"/>
</dbReference>
<dbReference type="PRINTS" id="PR00700">
    <property type="entry name" value="PRTYPHPHTASE"/>
</dbReference>
<dbReference type="SUPFAM" id="SSF52799">
    <property type="entry name" value="(Phosphotyrosine protein) phosphatases II"/>
    <property type="match status" value="1"/>
</dbReference>
<accession>A0AAW1QZT0</accession>
<dbReference type="Pfam" id="PF07855">
    <property type="entry name" value="ATG101"/>
    <property type="match status" value="1"/>
</dbReference>
<dbReference type="InterPro" id="IPR050348">
    <property type="entry name" value="Protein-Tyr_Phosphatase"/>
</dbReference>
<gene>
    <name evidence="4" type="ORF">WJX81_000664</name>
</gene>
<name>A0AAW1QZT0_9CHLO</name>
<dbReference type="GO" id="GO:0006914">
    <property type="term" value="P:autophagy"/>
    <property type="evidence" value="ECO:0007669"/>
    <property type="project" value="InterPro"/>
</dbReference>
<reference evidence="4 5" key="1">
    <citation type="journal article" date="2024" name="Nat. Commun.">
        <title>Phylogenomics reveals the evolutionary origins of lichenization in chlorophyte algae.</title>
        <authorList>
            <person name="Puginier C."/>
            <person name="Libourel C."/>
            <person name="Otte J."/>
            <person name="Skaloud P."/>
            <person name="Haon M."/>
            <person name="Grisel S."/>
            <person name="Petersen M."/>
            <person name="Berrin J.G."/>
            <person name="Delaux P.M."/>
            <person name="Dal Grande F."/>
            <person name="Keller J."/>
        </authorList>
    </citation>
    <scope>NUCLEOTIDE SEQUENCE [LARGE SCALE GENOMIC DNA]</scope>
    <source>
        <strain evidence="4 5">SAG 245.80</strain>
    </source>
</reference>
<evidence type="ECO:0000313" key="5">
    <source>
        <dbReference type="Proteomes" id="UP001445335"/>
    </source>
</evidence>
<dbReference type="Pfam" id="PF00102">
    <property type="entry name" value="Y_phosphatase"/>
    <property type="match status" value="2"/>
</dbReference>
<sequence length="534" mass="58700">MSNCEINNLPTLEVEQHQVREVLRCLLHTIIFSRALGPVRPREVDSELFDITYVQCGDPQVDEKIEAKINQFYGWVEKHPGKHGQVSLSFYEKRKKQSGWAIIGGAQEERLYWEQWCVNLLLVDSSVSQEEQSTFSLPSVRAQRQAKLQAALEELMTLVIRTVNEKKDHIPPVVSSAVLTFSFDISIAGAGSRGGGVPDGGRAAALRAAQRALAARLAGDGQEAVEEFEGLCRGSGSMKAGQANMSRNRYCDVLPYDHNAVVLPGGKYINASYLESAPGEVPSWRYIATQGPMENTAFDFWTMVYSRKCGLILMLTRHREGHGMIKCDPYFPAHPGQSAVYYYEKDPPAAPAPPARGRSTAEQATAPQEARAPDSGWHIACTSVADVDGDVRRRELVITPPGQRFPPRTVVHFSYRAWPDHGVPRTALPLRRLAVAAAQVPAQGPPVMHCSAGIGRTGSFCAVDIALRRLGRATETGNAAAAEVAVDMRRIVAELRAGRWGMVQTLEQYLLCYQAVTEQVAEELAALELHDGRT</sequence>
<feature type="region of interest" description="Disordered" evidence="1">
    <location>
        <begin position="344"/>
        <end position="374"/>
    </location>
</feature>
<dbReference type="InterPro" id="IPR029021">
    <property type="entry name" value="Prot-tyrosine_phosphatase-like"/>
</dbReference>
<dbReference type="PROSITE" id="PS50055">
    <property type="entry name" value="TYR_PHOSPHATASE_PTP"/>
    <property type="match status" value="1"/>
</dbReference>
<dbReference type="InterPro" id="IPR003595">
    <property type="entry name" value="Tyr_Pase_cat"/>
</dbReference>
<dbReference type="InterPro" id="IPR000387">
    <property type="entry name" value="Tyr_Pase_dom"/>
</dbReference>
<feature type="domain" description="Tyrosine-protein phosphatase" evidence="2">
    <location>
        <begin position="244"/>
        <end position="519"/>
    </location>
</feature>
<evidence type="ECO:0000256" key="1">
    <source>
        <dbReference type="SAM" id="MobiDB-lite"/>
    </source>
</evidence>
<evidence type="ECO:0008006" key="6">
    <source>
        <dbReference type="Google" id="ProtNLM"/>
    </source>
</evidence>
<dbReference type="AlphaFoldDB" id="A0AAW1QZT0"/>
<comment type="caution">
    <text evidence="4">The sequence shown here is derived from an EMBL/GenBank/DDBJ whole genome shotgun (WGS) entry which is preliminary data.</text>
</comment>
<dbReference type="InterPro" id="IPR012445">
    <property type="entry name" value="ATG101"/>
</dbReference>
<organism evidence="4 5">
    <name type="scientific">Elliptochloris bilobata</name>
    <dbReference type="NCBI Taxonomy" id="381761"/>
    <lineage>
        <taxon>Eukaryota</taxon>
        <taxon>Viridiplantae</taxon>
        <taxon>Chlorophyta</taxon>
        <taxon>core chlorophytes</taxon>
        <taxon>Trebouxiophyceae</taxon>
        <taxon>Trebouxiophyceae incertae sedis</taxon>
        <taxon>Elliptochloris clade</taxon>
        <taxon>Elliptochloris</taxon>
    </lineage>
</organism>
<dbReference type="Proteomes" id="UP001445335">
    <property type="component" value="Unassembled WGS sequence"/>
</dbReference>
<dbReference type="PANTHER" id="PTHR19134:SF449">
    <property type="entry name" value="TYROSINE-PROTEIN PHOSPHATASE 1"/>
    <property type="match status" value="1"/>
</dbReference>
<keyword evidence="5" id="KW-1185">Reference proteome</keyword>
<dbReference type="EMBL" id="JALJOU010000061">
    <property type="protein sequence ID" value="KAK9826858.1"/>
    <property type="molecule type" value="Genomic_DNA"/>
</dbReference>
<dbReference type="PROSITE" id="PS00383">
    <property type="entry name" value="TYR_PHOSPHATASE_1"/>
    <property type="match status" value="1"/>
</dbReference>
<proteinExistence type="predicted"/>
<dbReference type="PANTHER" id="PTHR19134">
    <property type="entry name" value="RECEPTOR-TYPE TYROSINE-PROTEIN PHOSPHATASE"/>
    <property type="match status" value="1"/>
</dbReference>
<dbReference type="SMART" id="SM00404">
    <property type="entry name" value="PTPc_motif"/>
    <property type="match status" value="1"/>
</dbReference>
<evidence type="ECO:0000313" key="4">
    <source>
        <dbReference type="EMBL" id="KAK9826858.1"/>
    </source>
</evidence>